<evidence type="ECO:0000313" key="2">
    <source>
        <dbReference type="EMBL" id="RVU55681.1"/>
    </source>
</evidence>
<dbReference type="Proteomes" id="UP000288812">
    <property type="component" value="Unassembled WGS sequence"/>
</dbReference>
<keyword evidence="3" id="KW-1185">Reference proteome</keyword>
<comment type="caution">
    <text evidence="2">The sequence shown here is derived from an EMBL/GenBank/DDBJ whole genome shotgun (WGS) entry which is preliminary data.</text>
</comment>
<evidence type="ECO:0008006" key="4">
    <source>
        <dbReference type="Google" id="ProtNLM"/>
    </source>
</evidence>
<reference evidence="2 3" key="1">
    <citation type="submission" date="2018-11" db="EMBL/GenBank/DDBJ databases">
        <title>Genome sequencing and assembly of Anaerosphaera sp. nov., GS7-6-2.</title>
        <authorList>
            <person name="Rettenmaier R."/>
            <person name="Liebl W."/>
            <person name="Zverlov V."/>
        </authorList>
    </citation>
    <scope>NUCLEOTIDE SEQUENCE [LARGE SCALE GENOMIC DNA]</scope>
    <source>
        <strain evidence="2 3">GS7-6-2</strain>
    </source>
</reference>
<accession>A0A437S9X2</accession>
<sequence>MKGQIDEIIKIDEKTQILVKETEEKIEELREDFRKKATDMENKAIEDAKITAQEEFDKIINQSKAEAEKKERENREKLKKVDLLYEKNKKYLIDKVFNEFILNKDGNNE</sequence>
<evidence type="ECO:0000313" key="3">
    <source>
        <dbReference type="Proteomes" id="UP000288812"/>
    </source>
</evidence>
<gene>
    <name evidence="2" type="ORF">EF514_00250</name>
</gene>
<evidence type="ECO:0000256" key="1">
    <source>
        <dbReference type="SAM" id="Coils"/>
    </source>
</evidence>
<dbReference type="EMBL" id="RLIH01000001">
    <property type="protein sequence ID" value="RVU55681.1"/>
    <property type="molecule type" value="Genomic_DNA"/>
</dbReference>
<feature type="coiled-coil region" evidence="1">
    <location>
        <begin position="12"/>
        <end position="87"/>
    </location>
</feature>
<dbReference type="OrthoDB" id="1701862at2"/>
<organism evidence="2 3">
    <name type="scientific">Anaerosphaera multitolerans</name>
    <dbReference type="NCBI Taxonomy" id="2487351"/>
    <lineage>
        <taxon>Bacteria</taxon>
        <taxon>Bacillati</taxon>
        <taxon>Bacillota</taxon>
        <taxon>Tissierellia</taxon>
        <taxon>Tissierellales</taxon>
        <taxon>Peptoniphilaceae</taxon>
        <taxon>Anaerosphaera</taxon>
    </lineage>
</organism>
<proteinExistence type="predicted"/>
<protein>
    <recommendedName>
        <fullName evidence="4">ATPase</fullName>
    </recommendedName>
</protein>
<dbReference type="RefSeq" id="WP_127722634.1">
    <property type="nucleotide sequence ID" value="NZ_RLIH01000001.1"/>
</dbReference>
<dbReference type="AlphaFoldDB" id="A0A437S9X2"/>
<keyword evidence="1" id="KW-0175">Coiled coil</keyword>
<name>A0A437S9X2_9FIRM</name>